<sequence>MAQAAVVESTSNSLPPGAANSGMTKKRKTPSELRGEQLKRRNAQVIGEKTLPPLLASDSVKSNAIRRSEQLKIPRYITTRVNEVYPVKKSSERCRVFNGDEKAKVSSTISGFSNDVPSPAASLPAEGEPSILRENPSLINKSEGSDQSARDISEQGFRTIEKCSQNVLRNVVQLHMGDENLTNCAKIDMEKALRGLVAREIPSTSVSLAVSSGKVGGFPTNSSSSSFSEFEIPGSRVPFDFTLKTTLRLVSSSSVKWCHRLCASP</sequence>
<keyword evidence="7" id="KW-1185">Reference proteome</keyword>
<comment type="similarity">
    <text evidence="4">Belongs to the DONSON family.</text>
</comment>
<dbReference type="GO" id="GO:0005634">
    <property type="term" value="C:nucleus"/>
    <property type="evidence" value="ECO:0007669"/>
    <property type="project" value="UniProtKB-SubCell"/>
</dbReference>
<reference evidence="6" key="1">
    <citation type="submission" date="2021-05" db="UniProtKB">
        <authorList>
            <consortium name="EnsemblPlants"/>
        </authorList>
    </citation>
    <scope>IDENTIFICATION</scope>
    <source>
        <strain evidence="6">subsp. malaccensis</strain>
    </source>
</reference>
<evidence type="ECO:0000256" key="4">
    <source>
        <dbReference type="ARBA" id="ARBA00025806"/>
    </source>
</evidence>
<dbReference type="InterPro" id="IPR024861">
    <property type="entry name" value="Donson"/>
</dbReference>
<accession>A0A804IYA7</accession>
<dbReference type="Gramene" id="Ma04_t37860.1">
    <property type="protein sequence ID" value="Ma04_p37860.1"/>
    <property type="gene ID" value="Ma04_g37860"/>
</dbReference>
<evidence type="ECO:0000313" key="6">
    <source>
        <dbReference type="EnsemblPlants" id="Ma04_p37860.1"/>
    </source>
</evidence>
<dbReference type="PANTHER" id="PTHR12972:SF0">
    <property type="entry name" value="PROTEIN DOWNSTREAM NEIGHBOR OF SON"/>
    <property type="match status" value="1"/>
</dbReference>
<dbReference type="OrthoDB" id="534063at2759"/>
<dbReference type="Proteomes" id="UP000012960">
    <property type="component" value="Unplaced"/>
</dbReference>
<dbReference type="AlphaFoldDB" id="A0A804IYA7"/>
<comment type="subcellular location">
    <subcellularLocation>
        <location evidence="1">Nucleus</location>
    </subcellularLocation>
</comment>
<evidence type="ECO:0000256" key="5">
    <source>
        <dbReference type="SAM" id="MobiDB-lite"/>
    </source>
</evidence>
<evidence type="ECO:0000313" key="7">
    <source>
        <dbReference type="Proteomes" id="UP000012960"/>
    </source>
</evidence>
<keyword evidence="3" id="KW-0539">Nucleus</keyword>
<evidence type="ECO:0000256" key="2">
    <source>
        <dbReference type="ARBA" id="ARBA00022473"/>
    </source>
</evidence>
<feature type="region of interest" description="Disordered" evidence="5">
    <location>
        <begin position="1"/>
        <end position="37"/>
    </location>
</feature>
<dbReference type="EnsemblPlants" id="Ma04_t37860.1">
    <property type="protein sequence ID" value="Ma04_p37860.1"/>
    <property type="gene ID" value="Ma04_g37860"/>
</dbReference>
<dbReference type="PANTHER" id="PTHR12972">
    <property type="entry name" value="DOWNSTREAM NEIGHBOR OF SON"/>
    <property type="match status" value="1"/>
</dbReference>
<organism evidence="6 7">
    <name type="scientific">Musa acuminata subsp. malaccensis</name>
    <name type="common">Wild banana</name>
    <name type="synonym">Musa malaccensis</name>
    <dbReference type="NCBI Taxonomy" id="214687"/>
    <lineage>
        <taxon>Eukaryota</taxon>
        <taxon>Viridiplantae</taxon>
        <taxon>Streptophyta</taxon>
        <taxon>Embryophyta</taxon>
        <taxon>Tracheophyta</taxon>
        <taxon>Spermatophyta</taxon>
        <taxon>Magnoliopsida</taxon>
        <taxon>Liliopsida</taxon>
        <taxon>Zingiberales</taxon>
        <taxon>Musaceae</taxon>
        <taxon>Musa</taxon>
    </lineage>
</organism>
<evidence type="ECO:0000256" key="1">
    <source>
        <dbReference type="ARBA" id="ARBA00004123"/>
    </source>
</evidence>
<evidence type="ECO:0000256" key="3">
    <source>
        <dbReference type="ARBA" id="ARBA00023242"/>
    </source>
</evidence>
<protein>
    <submittedName>
        <fullName evidence="6">Uncharacterized protein</fullName>
    </submittedName>
</protein>
<dbReference type="OMA" id="CAKIDME"/>
<keyword evidence="2" id="KW-0217">Developmental protein</keyword>
<dbReference type="InParanoid" id="A0A804IYA7"/>
<proteinExistence type="inferred from homology"/>
<name>A0A804IYA7_MUSAM</name>